<keyword evidence="3" id="KW-1185">Reference proteome</keyword>
<accession>A0A3N4I748</accession>
<dbReference type="Proteomes" id="UP000275078">
    <property type="component" value="Unassembled WGS sequence"/>
</dbReference>
<evidence type="ECO:0000256" key="1">
    <source>
        <dbReference type="SAM" id="Phobius"/>
    </source>
</evidence>
<keyword evidence="1" id="KW-0812">Transmembrane</keyword>
<dbReference type="AlphaFoldDB" id="A0A3N4I748"/>
<gene>
    <name evidence="2" type="ORF">BJ508DRAFT_306568</name>
</gene>
<keyword evidence="1" id="KW-1133">Transmembrane helix</keyword>
<name>A0A3N4I748_ASCIM</name>
<feature type="transmembrane region" description="Helical" evidence="1">
    <location>
        <begin position="85"/>
        <end position="105"/>
    </location>
</feature>
<sequence length="550" mass="63597">MNHDDQPLREFFLNSSPKVEETIQQIRDYLTRSANFIDDIDPDLHAFEILMAEDGLNSQASREFGSLMGSDQILSQQRYKAPLDYLMLFNYTAFDVVLGITPLIWRRYASFKRKVLYCQLGKIKTLYSSAGIGKSEAAIELMGNINGSGWQGWWYSTRMASSCFTNYSEAIPWWFQINELARIDNKMYALLAQYSSAILCDKPTKPTESHFQRGIRNSRVGFNSHTRGDPSIFVRRMKCGLVGETQIQLLLYLTVFMMERTKEWVLVQLDWIETGRRAPVSTKEHCAGIRTDPAFEISAGDGLKAPIDYLETFTQRVPTQLDYDKTHPRSRHYADFNRKLQLCEIIFATVRYILHSFFLGQTTKFTDDSNLPEELTGFRLTRIGSHPNVDLELPIGLDISFRDGWQLIGATGDSMIYLDIHIAQWEYRAINDLSILEYGLVWVFGFFYQNMVLWERRESVLAARMKVGLVSEVHVELLQAALRFNMRMVMDWVLEQLDVIGSGGSLRAESIVDVEKLRRRVPVNRGLLRFLVNLRSESIEARIWKYLHEE</sequence>
<protein>
    <submittedName>
        <fullName evidence="2">Uncharacterized protein</fullName>
    </submittedName>
</protein>
<dbReference type="EMBL" id="ML119680">
    <property type="protein sequence ID" value="RPA81297.1"/>
    <property type="molecule type" value="Genomic_DNA"/>
</dbReference>
<evidence type="ECO:0000313" key="2">
    <source>
        <dbReference type="EMBL" id="RPA81297.1"/>
    </source>
</evidence>
<proteinExistence type="predicted"/>
<reference evidence="2 3" key="1">
    <citation type="journal article" date="2018" name="Nat. Ecol. Evol.">
        <title>Pezizomycetes genomes reveal the molecular basis of ectomycorrhizal truffle lifestyle.</title>
        <authorList>
            <person name="Murat C."/>
            <person name="Payen T."/>
            <person name="Noel B."/>
            <person name="Kuo A."/>
            <person name="Morin E."/>
            <person name="Chen J."/>
            <person name="Kohler A."/>
            <person name="Krizsan K."/>
            <person name="Balestrini R."/>
            <person name="Da Silva C."/>
            <person name="Montanini B."/>
            <person name="Hainaut M."/>
            <person name="Levati E."/>
            <person name="Barry K.W."/>
            <person name="Belfiori B."/>
            <person name="Cichocki N."/>
            <person name="Clum A."/>
            <person name="Dockter R.B."/>
            <person name="Fauchery L."/>
            <person name="Guy J."/>
            <person name="Iotti M."/>
            <person name="Le Tacon F."/>
            <person name="Lindquist E.A."/>
            <person name="Lipzen A."/>
            <person name="Malagnac F."/>
            <person name="Mello A."/>
            <person name="Molinier V."/>
            <person name="Miyauchi S."/>
            <person name="Poulain J."/>
            <person name="Riccioni C."/>
            <person name="Rubini A."/>
            <person name="Sitrit Y."/>
            <person name="Splivallo R."/>
            <person name="Traeger S."/>
            <person name="Wang M."/>
            <person name="Zifcakova L."/>
            <person name="Wipf D."/>
            <person name="Zambonelli A."/>
            <person name="Paolocci F."/>
            <person name="Nowrousian M."/>
            <person name="Ottonello S."/>
            <person name="Baldrian P."/>
            <person name="Spatafora J.W."/>
            <person name="Henrissat B."/>
            <person name="Nagy L.G."/>
            <person name="Aury J.M."/>
            <person name="Wincker P."/>
            <person name="Grigoriev I.V."/>
            <person name="Bonfante P."/>
            <person name="Martin F.M."/>
        </authorList>
    </citation>
    <scope>NUCLEOTIDE SEQUENCE [LARGE SCALE GENOMIC DNA]</scope>
    <source>
        <strain evidence="2 3">RN42</strain>
    </source>
</reference>
<evidence type="ECO:0000313" key="3">
    <source>
        <dbReference type="Proteomes" id="UP000275078"/>
    </source>
</evidence>
<keyword evidence="1" id="KW-0472">Membrane</keyword>
<organism evidence="2 3">
    <name type="scientific">Ascobolus immersus RN42</name>
    <dbReference type="NCBI Taxonomy" id="1160509"/>
    <lineage>
        <taxon>Eukaryota</taxon>
        <taxon>Fungi</taxon>
        <taxon>Dikarya</taxon>
        <taxon>Ascomycota</taxon>
        <taxon>Pezizomycotina</taxon>
        <taxon>Pezizomycetes</taxon>
        <taxon>Pezizales</taxon>
        <taxon>Ascobolaceae</taxon>
        <taxon>Ascobolus</taxon>
    </lineage>
</organism>